<dbReference type="RefSeq" id="XP_018291041.1">
    <property type="nucleotide sequence ID" value="XM_018438510.1"/>
</dbReference>
<accession>A0A163AEX5</accession>
<evidence type="ECO:0000313" key="3">
    <source>
        <dbReference type="Proteomes" id="UP000077315"/>
    </source>
</evidence>
<keyword evidence="1" id="KW-0175">Coiled coil</keyword>
<dbReference type="EMBL" id="KV440982">
    <property type="protein sequence ID" value="OAD73001.1"/>
    <property type="molecule type" value="Genomic_DNA"/>
</dbReference>
<keyword evidence="3" id="KW-1185">Reference proteome</keyword>
<evidence type="ECO:0000256" key="1">
    <source>
        <dbReference type="SAM" id="Coils"/>
    </source>
</evidence>
<sequence length="281" mass="32087">MLSTPSIPITLSASSSRSTRVIGQLNETWEKIQKEVATAKSQYEALCAAKQQNENDAIAFAESNTVYRANIQQLMQVLESKQQVLDNTKESSQELEAEVKRLKDEAMASRRQLEDLRKKEQVLEQDRDRAVAAKEQVQRQYDVLRESLVGLDSKCERQVAGLKHSLGSVHLQMKQMMEDTHVATEWLENEIQNHAAERAHSAQVLEEVHSKMNEADKVYVDEIQQELQQLLDNLTLHSSHNEDWKQAVEQCRGQVSGLVHRIREYSAEETQQKSHIATQVS</sequence>
<proteinExistence type="predicted"/>
<dbReference type="VEuPathDB" id="FungiDB:PHYBLDRAFT_181711"/>
<feature type="coiled-coil region" evidence="1">
    <location>
        <begin position="71"/>
        <end position="147"/>
    </location>
</feature>
<organism evidence="2 3">
    <name type="scientific">Phycomyces blakesleeanus (strain ATCC 8743b / DSM 1359 / FGSC 10004 / NBRC 33097 / NRRL 1555)</name>
    <dbReference type="NCBI Taxonomy" id="763407"/>
    <lineage>
        <taxon>Eukaryota</taxon>
        <taxon>Fungi</taxon>
        <taxon>Fungi incertae sedis</taxon>
        <taxon>Mucoromycota</taxon>
        <taxon>Mucoromycotina</taxon>
        <taxon>Mucoromycetes</taxon>
        <taxon>Mucorales</taxon>
        <taxon>Phycomycetaceae</taxon>
        <taxon>Phycomyces</taxon>
    </lineage>
</organism>
<name>A0A163AEX5_PHYB8</name>
<dbReference type="InParanoid" id="A0A163AEX5"/>
<reference evidence="3" key="1">
    <citation type="submission" date="2015-06" db="EMBL/GenBank/DDBJ databases">
        <title>Expansion of signal transduction pathways in fungi by whole-genome duplication.</title>
        <authorList>
            <consortium name="DOE Joint Genome Institute"/>
            <person name="Corrochano L.M."/>
            <person name="Kuo A."/>
            <person name="Marcet-Houben M."/>
            <person name="Polaino S."/>
            <person name="Salamov A."/>
            <person name="Villalobos J.M."/>
            <person name="Alvarez M.I."/>
            <person name="Avalos J."/>
            <person name="Benito E.P."/>
            <person name="Benoit I."/>
            <person name="Burger G."/>
            <person name="Camino L.P."/>
            <person name="Canovas D."/>
            <person name="Cerda-Olmedo E."/>
            <person name="Cheng J.-F."/>
            <person name="Dominguez A."/>
            <person name="Elias M."/>
            <person name="Eslava A.P."/>
            <person name="Glaser F."/>
            <person name="Grimwood J."/>
            <person name="Gutierrez G."/>
            <person name="Heitman J."/>
            <person name="Henrissat B."/>
            <person name="Iturriaga E.A."/>
            <person name="Lang B.F."/>
            <person name="Lavin J.L."/>
            <person name="Lee S."/>
            <person name="Li W."/>
            <person name="Lindquist E."/>
            <person name="Lopez-Garcia S."/>
            <person name="Luque E.M."/>
            <person name="Marcos A.T."/>
            <person name="Martin J."/>
            <person name="McCluskey K."/>
            <person name="Medina H.R."/>
            <person name="Miralles-Duran A."/>
            <person name="Miyazaki A."/>
            <person name="Munoz-Torres E."/>
            <person name="Oguiza J.A."/>
            <person name="Ohm R."/>
            <person name="Olmedo M."/>
            <person name="Orejas M."/>
            <person name="Ortiz-Castellanos L."/>
            <person name="Pisabarro A.G."/>
            <person name="Rodriguez-Romero J."/>
            <person name="Ruiz-Herrera J."/>
            <person name="Ruiz-Vazquez R."/>
            <person name="Sanz C."/>
            <person name="Schackwitz W."/>
            <person name="Schmutz J."/>
            <person name="Shahriari M."/>
            <person name="Shelest E."/>
            <person name="Silva-Franco F."/>
            <person name="Soanes D."/>
            <person name="Syed K."/>
            <person name="Tagua V.G."/>
            <person name="Talbot N.J."/>
            <person name="Thon M."/>
            <person name="De vries R.P."/>
            <person name="Wiebenga A."/>
            <person name="Yadav J.S."/>
            <person name="Braun E.L."/>
            <person name="Baker S."/>
            <person name="Garre V."/>
            <person name="Horwitz B."/>
            <person name="Torres-Martinez S."/>
            <person name="Idnurm A."/>
            <person name="Herrera-Estrella A."/>
            <person name="Gabaldon T."/>
            <person name="Grigoriev I.V."/>
        </authorList>
    </citation>
    <scope>NUCLEOTIDE SEQUENCE [LARGE SCALE GENOMIC DNA]</scope>
    <source>
        <strain evidence="3">NRRL 1555(-)</strain>
    </source>
</reference>
<evidence type="ECO:0000313" key="2">
    <source>
        <dbReference type="EMBL" id="OAD73001.1"/>
    </source>
</evidence>
<evidence type="ECO:0008006" key="4">
    <source>
        <dbReference type="Google" id="ProtNLM"/>
    </source>
</evidence>
<protein>
    <recommendedName>
        <fullName evidence="4">SWI5-dependent HO expression protein 3</fullName>
    </recommendedName>
</protein>
<dbReference type="Proteomes" id="UP000077315">
    <property type="component" value="Unassembled WGS sequence"/>
</dbReference>
<dbReference type="AlphaFoldDB" id="A0A163AEX5"/>
<gene>
    <name evidence="2" type="ORF">PHYBLDRAFT_181711</name>
</gene>
<dbReference type="GeneID" id="28999416"/>
<dbReference type="OrthoDB" id="2261617at2759"/>